<dbReference type="AlphaFoldDB" id="A0A7J7T668"/>
<protein>
    <submittedName>
        <fullName evidence="2">Uncharacterized protein</fullName>
    </submittedName>
</protein>
<keyword evidence="3" id="KW-1185">Reference proteome</keyword>
<comment type="caution">
    <text evidence="2">The sequence shown here is derived from an EMBL/GenBank/DDBJ whole genome shotgun (WGS) entry which is preliminary data.</text>
</comment>
<dbReference type="EMBL" id="JABWUV010000017">
    <property type="protein sequence ID" value="KAF6296181.1"/>
    <property type="molecule type" value="Genomic_DNA"/>
</dbReference>
<feature type="region of interest" description="Disordered" evidence="1">
    <location>
        <begin position="1"/>
        <end position="73"/>
    </location>
</feature>
<feature type="compositionally biased region" description="Polar residues" evidence="1">
    <location>
        <begin position="1"/>
        <end position="18"/>
    </location>
</feature>
<feature type="compositionally biased region" description="Pro residues" evidence="1">
    <location>
        <begin position="48"/>
        <end position="59"/>
    </location>
</feature>
<accession>A0A7J7T668</accession>
<name>A0A7J7T668_MYOMY</name>
<gene>
    <name evidence="2" type="ORF">mMyoMyo1_009247</name>
</gene>
<dbReference type="Proteomes" id="UP000527355">
    <property type="component" value="Unassembled WGS sequence"/>
</dbReference>
<evidence type="ECO:0000313" key="3">
    <source>
        <dbReference type="Proteomes" id="UP000527355"/>
    </source>
</evidence>
<sequence length="132" mass="13911">MSSLVTRQNHTVTPTNTARAPARSTHCTPSHPRRGFGAPIRAPERKGGPPPRSHIPAPTPKISMDTNSPVSACLLPPAPSLGFSGKAKGIGRGGGGGEEDLTLIILSFESNTSVPSAKRRWGFRESEYVCPS</sequence>
<proteinExistence type="predicted"/>
<organism evidence="2 3">
    <name type="scientific">Myotis myotis</name>
    <name type="common">Greater mouse-eared bat</name>
    <name type="synonym">Vespertilio myotis</name>
    <dbReference type="NCBI Taxonomy" id="51298"/>
    <lineage>
        <taxon>Eukaryota</taxon>
        <taxon>Metazoa</taxon>
        <taxon>Chordata</taxon>
        <taxon>Craniata</taxon>
        <taxon>Vertebrata</taxon>
        <taxon>Euteleostomi</taxon>
        <taxon>Mammalia</taxon>
        <taxon>Eutheria</taxon>
        <taxon>Laurasiatheria</taxon>
        <taxon>Chiroptera</taxon>
        <taxon>Yangochiroptera</taxon>
        <taxon>Vespertilionidae</taxon>
        <taxon>Myotis</taxon>
    </lineage>
</organism>
<evidence type="ECO:0000313" key="2">
    <source>
        <dbReference type="EMBL" id="KAF6296181.1"/>
    </source>
</evidence>
<evidence type="ECO:0000256" key="1">
    <source>
        <dbReference type="SAM" id="MobiDB-lite"/>
    </source>
</evidence>
<reference evidence="2 3" key="1">
    <citation type="journal article" date="2020" name="Nature">
        <title>Six reference-quality genomes reveal evolution of bat adaptations.</title>
        <authorList>
            <person name="Jebb D."/>
            <person name="Huang Z."/>
            <person name="Pippel M."/>
            <person name="Hughes G.M."/>
            <person name="Lavrichenko K."/>
            <person name="Devanna P."/>
            <person name="Winkler S."/>
            <person name="Jermiin L.S."/>
            <person name="Skirmuntt E.C."/>
            <person name="Katzourakis A."/>
            <person name="Burkitt-Gray L."/>
            <person name="Ray D.A."/>
            <person name="Sullivan K.A.M."/>
            <person name="Roscito J.G."/>
            <person name="Kirilenko B.M."/>
            <person name="Davalos L.M."/>
            <person name="Corthals A.P."/>
            <person name="Power M.L."/>
            <person name="Jones G."/>
            <person name="Ransome R.D."/>
            <person name="Dechmann D.K.N."/>
            <person name="Locatelli A.G."/>
            <person name="Puechmaille S.J."/>
            <person name="Fedrigo O."/>
            <person name="Jarvis E.D."/>
            <person name="Hiller M."/>
            <person name="Vernes S.C."/>
            <person name="Myers E.W."/>
            <person name="Teeling E.C."/>
        </authorList>
    </citation>
    <scope>NUCLEOTIDE SEQUENCE [LARGE SCALE GENOMIC DNA]</scope>
    <source>
        <strain evidence="2">MMyoMyo1</strain>
        <tissue evidence="2">Flight muscle</tissue>
    </source>
</reference>